<dbReference type="EMBL" id="MU006776">
    <property type="protein sequence ID" value="KAF2646779.1"/>
    <property type="molecule type" value="Genomic_DNA"/>
</dbReference>
<accession>A0A6A6SG82</accession>
<organism evidence="2 3">
    <name type="scientific">Massarina eburnea CBS 473.64</name>
    <dbReference type="NCBI Taxonomy" id="1395130"/>
    <lineage>
        <taxon>Eukaryota</taxon>
        <taxon>Fungi</taxon>
        <taxon>Dikarya</taxon>
        <taxon>Ascomycota</taxon>
        <taxon>Pezizomycotina</taxon>
        <taxon>Dothideomycetes</taxon>
        <taxon>Pleosporomycetidae</taxon>
        <taxon>Pleosporales</taxon>
        <taxon>Massarineae</taxon>
        <taxon>Massarinaceae</taxon>
        <taxon>Massarina</taxon>
    </lineage>
</organism>
<sequence>MSNPSSPSPFTFGSGGTPIAKSTTFDFNFGVASPVKPAKDIASVETWARNEFKKTYCNVRGKQTIPVDVESFKRELEKKRPDDVAQIGIVIQRLDGEISEDICKQFAIDEDYFIDDYAEALNKLYQMRPDLARKKLVGDVLDQFEQKQREQKTMVQQKAAGSLHQQPSPSSASSQDQPISARTKSRTKTLNSNTQSAIIGQSSNIPTAPKQEVGPAALSREQVEKFVRQEYLEQFHDASGKLKKVPEPAQFARSLQAKRPGYDNDIARVVTR</sequence>
<dbReference type="Proteomes" id="UP000799753">
    <property type="component" value="Unassembled WGS sequence"/>
</dbReference>
<reference evidence="2" key="1">
    <citation type="journal article" date="2020" name="Stud. Mycol.">
        <title>101 Dothideomycetes genomes: a test case for predicting lifestyles and emergence of pathogens.</title>
        <authorList>
            <person name="Haridas S."/>
            <person name="Albert R."/>
            <person name="Binder M."/>
            <person name="Bloem J."/>
            <person name="Labutti K."/>
            <person name="Salamov A."/>
            <person name="Andreopoulos B."/>
            <person name="Baker S."/>
            <person name="Barry K."/>
            <person name="Bills G."/>
            <person name="Bluhm B."/>
            <person name="Cannon C."/>
            <person name="Castanera R."/>
            <person name="Culley D."/>
            <person name="Daum C."/>
            <person name="Ezra D."/>
            <person name="Gonzalez J."/>
            <person name="Henrissat B."/>
            <person name="Kuo A."/>
            <person name="Liang C."/>
            <person name="Lipzen A."/>
            <person name="Lutzoni F."/>
            <person name="Magnuson J."/>
            <person name="Mondo S."/>
            <person name="Nolan M."/>
            <person name="Ohm R."/>
            <person name="Pangilinan J."/>
            <person name="Park H.-J."/>
            <person name="Ramirez L."/>
            <person name="Alfaro M."/>
            <person name="Sun H."/>
            <person name="Tritt A."/>
            <person name="Yoshinaga Y."/>
            <person name="Zwiers L.-H."/>
            <person name="Turgeon B."/>
            <person name="Goodwin S."/>
            <person name="Spatafora J."/>
            <person name="Crous P."/>
            <person name="Grigoriev I."/>
        </authorList>
    </citation>
    <scope>NUCLEOTIDE SEQUENCE</scope>
    <source>
        <strain evidence="2">CBS 473.64</strain>
    </source>
</reference>
<evidence type="ECO:0000313" key="3">
    <source>
        <dbReference type="Proteomes" id="UP000799753"/>
    </source>
</evidence>
<protein>
    <submittedName>
        <fullName evidence="2">Uncharacterized protein</fullName>
    </submittedName>
</protein>
<dbReference type="AlphaFoldDB" id="A0A6A6SG82"/>
<proteinExistence type="predicted"/>
<feature type="compositionally biased region" description="Low complexity" evidence="1">
    <location>
        <begin position="162"/>
        <end position="180"/>
    </location>
</feature>
<keyword evidence="3" id="KW-1185">Reference proteome</keyword>
<evidence type="ECO:0000313" key="2">
    <source>
        <dbReference type="EMBL" id="KAF2646779.1"/>
    </source>
</evidence>
<evidence type="ECO:0000256" key="1">
    <source>
        <dbReference type="SAM" id="MobiDB-lite"/>
    </source>
</evidence>
<feature type="region of interest" description="Disordered" evidence="1">
    <location>
        <begin position="148"/>
        <end position="217"/>
    </location>
</feature>
<feature type="compositionally biased region" description="Polar residues" evidence="1">
    <location>
        <begin position="188"/>
        <end position="206"/>
    </location>
</feature>
<dbReference type="OrthoDB" id="10618877at2759"/>
<name>A0A6A6SG82_9PLEO</name>
<gene>
    <name evidence="2" type="ORF">P280DRAFT_18848</name>
</gene>